<dbReference type="Proteomes" id="UP000184063">
    <property type="component" value="Unassembled WGS sequence"/>
</dbReference>
<keyword evidence="2" id="KW-0808">Transferase</keyword>
<evidence type="ECO:0000313" key="5">
    <source>
        <dbReference type="EMBL" id="OJZ79892.1"/>
    </source>
</evidence>
<evidence type="ECO:0000256" key="4">
    <source>
        <dbReference type="ARBA" id="ARBA00022785"/>
    </source>
</evidence>
<protein>
    <recommendedName>
        <fullName evidence="7">S-adenosylmethionine:tRNA ribosyltransferase-isomerase</fullName>
    </recommendedName>
</protein>
<name>A0A1M3SZH3_ASPLC</name>
<dbReference type="InterPro" id="IPR003699">
    <property type="entry name" value="QueA"/>
</dbReference>
<keyword evidence="1" id="KW-0963">Cytoplasm</keyword>
<proteinExistence type="predicted"/>
<dbReference type="OrthoDB" id="1448at2759"/>
<dbReference type="EMBL" id="KV878267">
    <property type="protein sequence ID" value="OJZ79892.1"/>
    <property type="molecule type" value="Genomic_DNA"/>
</dbReference>
<accession>A0A1M3SZH3</accession>
<dbReference type="GO" id="GO:0051075">
    <property type="term" value="F:S-adenosylmethionine:tRNA ribosyltransferase-isomerase activity"/>
    <property type="evidence" value="ECO:0007669"/>
    <property type="project" value="TreeGrafter"/>
</dbReference>
<dbReference type="Gene3D" id="2.40.10.240">
    <property type="entry name" value="QueA-like"/>
    <property type="match status" value="1"/>
</dbReference>
<evidence type="ECO:0008006" key="7">
    <source>
        <dbReference type="Google" id="ProtNLM"/>
    </source>
</evidence>
<evidence type="ECO:0000256" key="3">
    <source>
        <dbReference type="ARBA" id="ARBA00022691"/>
    </source>
</evidence>
<sequence>MKIEELDYTLDRSAMPHDPVELRGQRRDSGKLIVLDRSAANVEHSVFSNVIDYFRPGDLLVLNDSYLLPNSLWFQYGEESTQLTVSGLEPDGSTIIAVKTDKPWVQPGITLVSTNDSQLSCTLLETEPGNLWKAKFEPLDLLTPALEQHGQRLNDGIHIKQEHLQNQPQAYRSVFAKVPGSLQIPSAGLHFSRDLIAQAIAKGVGVAHITLHVGATEIFLSRVINEGDVANHKVRSEYFKLGEKAAAQINQARSEGRRVIAIGTTVIRTLESVARNDNPGGAIMPQEGWTDLYIYPGFGFKVVDVLLTNLHAPRSTHLVLAAAFAGLGLVR</sequence>
<dbReference type="Gene3D" id="3.40.1780.10">
    <property type="entry name" value="QueA-like"/>
    <property type="match status" value="1"/>
</dbReference>
<dbReference type="AlphaFoldDB" id="A0A1M3SZH3"/>
<dbReference type="PANTHER" id="PTHR30307">
    <property type="entry name" value="S-ADENOSYLMETHIONINE:TRNA RIBOSYLTRANSFERASE-ISOMERASE"/>
    <property type="match status" value="1"/>
</dbReference>
<evidence type="ECO:0000256" key="1">
    <source>
        <dbReference type="ARBA" id="ARBA00022490"/>
    </source>
</evidence>
<dbReference type="PANTHER" id="PTHR30307:SF0">
    <property type="entry name" value="S-ADENOSYLMETHIONINE:TRNA RIBOSYLTRANSFERASE-ISOMERASE"/>
    <property type="match status" value="1"/>
</dbReference>
<dbReference type="VEuPathDB" id="FungiDB:ASPFODRAFT_518954"/>
<gene>
    <name evidence="5" type="ORF">ASPFODRAFT_518954</name>
</gene>
<dbReference type="GO" id="GO:0008616">
    <property type="term" value="P:tRNA queuosine(34) biosynthetic process"/>
    <property type="evidence" value="ECO:0007669"/>
    <property type="project" value="UniProtKB-KW"/>
</dbReference>
<dbReference type="InterPro" id="IPR042118">
    <property type="entry name" value="QueA_dom1"/>
</dbReference>
<dbReference type="InterPro" id="IPR036100">
    <property type="entry name" value="QueA_sf"/>
</dbReference>
<dbReference type="Pfam" id="PF02547">
    <property type="entry name" value="Queuosine_synth"/>
    <property type="match status" value="1"/>
</dbReference>
<keyword evidence="3" id="KW-0949">S-adenosyl-L-methionine</keyword>
<keyword evidence="4" id="KW-0671">Queuosine biosynthesis</keyword>
<reference evidence="6" key="1">
    <citation type="journal article" date="2017" name="Genome Biol.">
        <title>Comparative genomics reveals high biological diversity and specific adaptations in the industrially and medically important fungal genus Aspergillus.</title>
        <authorList>
            <person name="de Vries R.P."/>
            <person name="Riley R."/>
            <person name="Wiebenga A."/>
            <person name="Aguilar-Osorio G."/>
            <person name="Amillis S."/>
            <person name="Uchima C.A."/>
            <person name="Anderluh G."/>
            <person name="Asadollahi M."/>
            <person name="Askin M."/>
            <person name="Barry K."/>
            <person name="Battaglia E."/>
            <person name="Bayram O."/>
            <person name="Benocci T."/>
            <person name="Braus-Stromeyer S.A."/>
            <person name="Caldana C."/>
            <person name="Canovas D."/>
            <person name="Cerqueira G.C."/>
            <person name="Chen F."/>
            <person name="Chen W."/>
            <person name="Choi C."/>
            <person name="Clum A."/>
            <person name="Dos Santos R.A."/>
            <person name="Damasio A.R."/>
            <person name="Diallinas G."/>
            <person name="Emri T."/>
            <person name="Fekete E."/>
            <person name="Flipphi M."/>
            <person name="Freyberg S."/>
            <person name="Gallo A."/>
            <person name="Gournas C."/>
            <person name="Habgood R."/>
            <person name="Hainaut M."/>
            <person name="Harispe M.L."/>
            <person name="Henrissat B."/>
            <person name="Hilden K.S."/>
            <person name="Hope R."/>
            <person name="Hossain A."/>
            <person name="Karabika E."/>
            <person name="Karaffa L."/>
            <person name="Karanyi Z."/>
            <person name="Krasevec N."/>
            <person name="Kuo A."/>
            <person name="Kusch H."/>
            <person name="LaButti K."/>
            <person name="Lagendijk E.L."/>
            <person name="Lapidus A."/>
            <person name="Levasseur A."/>
            <person name="Lindquist E."/>
            <person name="Lipzen A."/>
            <person name="Logrieco A.F."/>
            <person name="MacCabe A."/>
            <person name="Maekelae M.R."/>
            <person name="Malavazi I."/>
            <person name="Melin P."/>
            <person name="Meyer V."/>
            <person name="Mielnichuk N."/>
            <person name="Miskei M."/>
            <person name="Molnar A.P."/>
            <person name="Mule G."/>
            <person name="Ngan C.Y."/>
            <person name="Orejas M."/>
            <person name="Orosz E."/>
            <person name="Ouedraogo J.P."/>
            <person name="Overkamp K.M."/>
            <person name="Park H.-S."/>
            <person name="Perrone G."/>
            <person name="Piumi F."/>
            <person name="Punt P.J."/>
            <person name="Ram A.F."/>
            <person name="Ramon A."/>
            <person name="Rauscher S."/>
            <person name="Record E."/>
            <person name="Riano-Pachon D.M."/>
            <person name="Robert V."/>
            <person name="Roehrig J."/>
            <person name="Ruller R."/>
            <person name="Salamov A."/>
            <person name="Salih N.S."/>
            <person name="Samson R.A."/>
            <person name="Sandor E."/>
            <person name="Sanguinetti M."/>
            <person name="Schuetze T."/>
            <person name="Sepcic K."/>
            <person name="Shelest E."/>
            <person name="Sherlock G."/>
            <person name="Sophianopoulou V."/>
            <person name="Squina F.M."/>
            <person name="Sun H."/>
            <person name="Susca A."/>
            <person name="Todd R.B."/>
            <person name="Tsang A."/>
            <person name="Unkles S.E."/>
            <person name="van de Wiele N."/>
            <person name="van Rossen-Uffink D."/>
            <person name="Oliveira J.V."/>
            <person name="Vesth T.C."/>
            <person name="Visser J."/>
            <person name="Yu J.-H."/>
            <person name="Zhou M."/>
            <person name="Andersen M.R."/>
            <person name="Archer D.B."/>
            <person name="Baker S.E."/>
            <person name="Benoit I."/>
            <person name="Brakhage A.A."/>
            <person name="Braus G.H."/>
            <person name="Fischer R."/>
            <person name="Frisvad J.C."/>
            <person name="Goldman G.H."/>
            <person name="Houbraken J."/>
            <person name="Oakley B."/>
            <person name="Pocsi I."/>
            <person name="Scazzocchio C."/>
            <person name="Seiboth B."/>
            <person name="vanKuyk P.A."/>
            <person name="Wortman J."/>
            <person name="Dyer P.S."/>
            <person name="Grigoriev I.V."/>
        </authorList>
    </citation>
    <scope>NUCLEOTIDE SEQUENCE [LARGE SCALE GENOMIC DNA]</scope>
    <source>
        <strain evidence="6">CBS 106.47</strain>
    </source>
</reference>
<dbReference type="SUPFAM" id="SSF111337">
    <property type="entry name" value="QueA-like"/>
    <property type="match status" value="1"/>
</dbReference>
<organism evidence="5 6">
    <name type="scientific">Aspergillus luchuensis (strain CBS 106.47)</name>
    <dbReference type="NCBI Taxonomy" id="1137211"/>
    <lineage>
        <taxon>Eukaryota</taxon>
        <taxon>Fungi</taxon>
        <taxon>Dikarya</taxon>
        <taxon>Ascomycota</taxon>
        <taxon>Pezizomycotina</taxon>
        <taxon>Eurotiomycetes</taxon>
        <taxon>Eurotiomycetidae</taxon>
        <taxon>Eurotiales</taxon>
        <taxon>Aspergillaceae</taxon>
        <taxon>Aspergillus</taxon>
        <taxon>Aspergillus subgen. Circumdati</taxon>
    </lineage>
</organism>
<evidence type="ECO:0000313" key="6">
    <source>
        <dbReference type="Proteomes" id="UP000184063"/>
    </source>
</evidence>
<evidence type="ECO:0000256" key="2">
    <source>
        <dbReference type="ARBA" id="ARBA00022679"/>
    </source>
</evidence>
<dbReference type="InterPro" id="IPR042119">
    <property type="entry name" value="QueA_dom2"/>
</dbReference>